<dbReference type="EMBL" id="SJPW01000005">
    <property type="protein sequence ID" value="TWU50964.1"/>
    <property type="molecule type" value="Genomic_DNA"/>
</dbReference>
<name>A0A5C6ERD9_9BACT</name>
<protein>
    <submittedName>
        <fullName evidence="1">Uncharacterized protein</fullName>
    </submittedName>
</protein>
<keyword evidence="2" id="KW-1185">Reference proteome</keyword>
<gene>
    <name evidence="1" type="ORF">Poly51_42570</name>
</gene>
<evidence type="ECO:0000313" key="2">
    <source>
        <dbReference type="Proteomes" id="UP000318288"/>
    </source>
</evidence>
<organism evidence="1 2">
    <name type="scientific">Rubripirellula tenax</name>
    <dbReference type="NCBI Taxonomy" id="2528015"/>
    <lineage>
        <taxon>Bacteria</taxon>
        <taxon>Pseudomonadati</taxon>
        <taxon>Planctomycetota</taxon>
        <taxon>Planctomycetia</taxon>
        <taxon>Pirellulales</taxon>
        <taxon>Pirellulaceae</taxon>
        <taxon>Rubripirellula</taxon>
    </lineage>
</organism>
<sequence>MAGAFHDDQFDVETAVLQCLGQGNAPLVLVQVVIVFTNPGSDRSIDFSDHALGIDRARHGDGGGVTTGLQSRVARKVALCPSIDFAHKELQREGVELDAKAVKRVAYQCGEGLLAMRKHWIELMREGKLPAGDELVGKRVSVQIDGGRMKIRGQMAVKTTMAERVNEDGLLIDDAPGRSRKKAKRTYPTDWREPKLVTNFIHDDAGKMVKQTKATIDLTLLGPDAIAEMIAMHLHRLGAAKAESVTFVAGGAPWIWDRIEAISRLAGLDELPTTEVLDCCHGVHHISQALAAQGLSKDERNPLYRQHRTLLRNGVKSLKNSRDFSVRRNQSPSLRLSSRT</sequence>
<accession>A0A5C6ERD9</accession>
<dbReference type="AlphaFoldDB" id="A0A5C6ERD9"/>
<comment type="caution">
    <text evidence="1">The sequence shown here is derived from an EMBL/GenBank/DDBJ whole genome shotgun (WGS) entry which is preliminary data.</text>
</comment>
<dbReference type="Proteomes" id="UP000318288">
    <property type="component" value="Unassembled WGS sequence"/>
</dbReference>
<reference evidence="1 2" key="1">
    <citation type="submission" date="2019-02" db="EMBL/GenBank/DDBJ databases">
        <title>Deep-cultivation of Planctomycetes and their phenomic and genomic characterization uncovers novel biology.</title>
        <authorList>
            <person name="Wiegand S."/>
            <person name="Jogler M."/>
            <person name="Boedeker C."/>
            <person name="Pinto D."/>
            <person name="Vollmers J."/>
            <person name="Rivas-Marin E."/>
            <person name="Kohn T."/>
            <person name="Peeters S.H."/>
            <person name="Heuer A."/>
            <person name="Rast P."/>
            <person name="Oberbeckmann S."/>
            <person name="Bunk B."/>
            <person name="Jeske O."/>
            <person name="Meyerdierks A."/>
            <person name="Storesund J.E."/>
            <person name="Kallscheuer N."/>
            <person name="Luecker S."/>
            <person name="Lage O.M."/>
            <person name="Pohl T."/>
            <person name="Merkel B.J."/>
            <person name="Hornburger P."/>
            <person name="Mueller R.-W."/>
            <person name="Bruemmer F."/>
            <person name="Labrenz M."/>
            <person name="Spormann A.M."/>
            <person name="Op Den Camp H."/>
            <person name="Overmann J."/>
            <person name="Amann R."/>
            <person name="Jetten M.S.M."/>
            <person name="Mascher T."/>
            <person name="Medema M.H."/>
            <person name="Devos D.P."/>
            <person name="Kaster A.-K."/>
            <person name="Ovreas L."/>
            <person name="Rohde M."/>
            <person name="Galperin M.Y."/>
            <person name="Jogler C."/>
        </authorList>
    </citation>
    <scope>NUCLEOTIDE SEQUENCE [LARGE SCALE GENOMIC DNA]</scope>
    <source>
        <strain evidence="1 2">Poly51</strain>
    </source>
</reference>
<evidence type="ECO:0000313" key="1">
    <source>
        <dbReference type="EMBL" id="TWU50964.1"/>
    </source>
</evidence>
<proteinExistence type="predicted"/>